<proteinExistence type="predicted"/>
<dbReference type="SUPFAM" id="SSF48452">
    <property type="entry name" value="TPR-like"/>
    <property type="match status" value="2"/>
</dbReference>
<dbReference type="InterPro" id="IPR029787">
    <property type="entry name" value="Nucleotide_cyclase"/>
</dbReference>
<dbReference type="GO" id="GO:0005737">
    <property type="term" value="C:cytoplasm"/>
    <property type="evidence" value="ECO:0007669"/>
    <property type="project" value="TreeGrafter"/>
</dbReference>
<gene>
    <name evidence="4" type="ORF">FNJ47_04035</name>
</gene>
<dbReference type="SUPFAM" id="SSF55073">
    <property type="entry name" value="Nucleotide cyclase"/>
    <property type="match status" value="1"/>
</dbReference>
<dbReference type="InterPro" id="IPR016032">
    <property type="entry name" value="Sig_transdc_resp-reg_C-effctor"/>
</dbReference>
<comment type="caution">
    <text evidence="4">The sequence shown here is derived from an EMBL/GenBank/DDBJ whole genome shotgun (WGS) entry which is preliminary data.</text>
</comment>
<dbReference type="GO" id="GO:0004016">
    <property type="term" value="F:adenylate cyclase activity"/>
    <property type="evidence" value="ECO:0007669"/>
    <property type="project" value="UniProtKB-ARBA"/>
</dbReference>
<protein>
    <submittedName>
        <fullName evidence="4">AAA family ATPase</fullName>
    </submittedName>
</protein>
<dbReference type="InterPro" id="IPR041664">
    <property type="entry name" value="AAA_16"/>
</dbReference>
<name>A0A6P1B977_9BRAD</name>
<keyword evidence="5" id="KW-1185">Reference proteome</keyword>
<keyword evidence="2" id="KW-0067">ATP-binding</keyword>
<dbReference type="Gene3D" id="1.25.40.10">
    <property type="entry name" value="Tetratricopeptide repeat domain"/>
    <property type="match status" value="2"/>
</dbReference>
<dbReference type="SMART" id="SM00044">
    <property type="entry name" value="CYCc"/>
    <property type="match status" value="1"/>
</dbReference>
<dbReference type="SMART" id="SM01043">
    <property type="entry name" value="BTAD"/>
    <property type="match status" value="1"/>
</dbReference>
<dbReference type="Pfam" id="PF00211">
    <property type="entry name" value="Guanylate_cyc"/>
    <property type="match status" value="1"/>
</dbReference>
<dbReference type="SUPFAM" id="SSF46894">
    <property type="entry name" value="C-terminal effector domain of the bipartite response regulators"/>
    <property type="match status" value="1"/>
</dbReference>
<dbReference type="Gene3D" id="1.10.10.10">
    <property type="entry name" value="Winged helix-like DNA-binding domain superfamily/Winged helix DNA-binding domain"/>
    <property type="match status" value="1"/>
</dbReference>
<dbReference type="Pfam" id="PF03704">
    <property type="entry name" value="BTAD"/>
    <property type="match status" value="1"/>
</dbReference>
<dbReference type="InterPro" id="IPR027417">
    <property type="entry name" value="P-loop_NTPase"/>
</dbReference>
<accession>A0A6P1B977</accession>
<dbReference type="Proteomes" id="UP000468531">
    <property type="component" value="Unassembled WGS sequence"/>
</dbReference>
<dbReference type="GO" id="GO:0035556">
    <property type="term" value="P:intracellular signal transduction"/>
    <property type="evidence" value="ECO:0007669"/>
    <property type="project" value="InterPro"/>
</dbReference>
<dbReference type="Pfam" id="PF13191">
    <property type="entry name" value="AAA_16"/>
    <property type="match status" value="1"/>
</dbReference>
<dbReference type="GO" id="GO:0003677">
    <property type="term" value="F:DNA binding"/>
    <property type="evidence" value="ECO:0007669"/>
    <property type="project" value="InterPro"/>
</dbReference>
<dbReference type="EMBL" id="VKHP01000008">
    <property type="protein sequence ID" value="NEU95017.1"/>
    <property type="molecule type" value="Genomic_DNA"/>
</dbReference>
<dbReference type="GO" id="GO:0009190">
    <property type="term" value="P:cyclic nucleotide biosynthetic process"/>
    <property type="evidence" value="ECO:0007669"/>
    <property type="project" value="InterPro"/>
</dbReference>
<dbReference type="GO" id="GO:0005524">
    <property type="term" value="F:ATP binding"/>
    <property type="evidence" value="ECO:0007669"/>
    <property type="project" value="UniProtKB-KW"/>
</dbReference>
<sequence length="1322" mass="144681">MAKVNLALLGGFRLQTEPGEPVPLSTKKAGALLTYLAPHPGQAQPRAKLASLLWGDHSEVQARDSLRQALSLVRKALSRLDPGALIAHEDTISFAPTALTVDAIVFGTLAVREEIESLEQAIALYGGELLDGFEVAAPEFEGWLTAERERFREIALEAMTRLLDHHLSNGAIEGGIHIAARLLAADPLQERVHRSLMELYCRQGRHGAALRQYRSCADVLARELGIDPDATTKALRREILREWNQRKGVTLGGDAAAISLDEVDETEAPTMPRSPERRQVTVLSCDLVGTSALAARLDPEELQALIATYQRCCIPIIVRSGGTVGRLSGTGVLAYFGHPQAHEHDIECAIRAGLTLVDTIARLDGGSAGSLQLRAGIATGPVVVGDLLGSGADHQMIIGEAVQLAGALEKIAGPNTVLIAASTRRLVGNLFDCDDLGSMALNGFSEPVPAWRVQGTSSIDSRFEALRAPTTPLIGRDEELELLLRRWRQAASEGRVVLLSGEPGIGKSRLTVELEKRVREEPHSCLRYFCSPHHQDSTLYPISHQLQGAAGFRRDDTDAQRLDRLEAVLAQSIDDFSEAAPLIAHLLSVPTDGRYAHFDPAPQKRKEKTLRVLLAWLEGLAARQPVLVVFEDVHWIDPTSLELLDLIVDRASTIPALVIITCRPEFTPSWIGRPPVTLLALNRLSLAQRAEMIAAVAGGKALPLEIADQIIDRADGVPLFIEELTKTVVESGFLVEASDRYALTGPAAALSIPSTLQGSLLARLDRLPETREVVQIGAALGRSFSHELISAVAQMPQQQVDDALARLGSAELIFRRGAPPDATYAFKHALVQDVAYGTLSRTQRQLLHERIIKTLEEQFPDTVTAQPALLAYHCEQAGLIGKAISYRRKAGELALARSATVEAEVQFRKGLGLLANLPEGPERHHKEFRLQAELGVALCAALGWGAPSAGEAFDRARELCTAMDQTDWLPTIIMGQFAHRLYRAKLRSAYQLCDELLNLGNTWQHNRAPSPAWRWTPEALTWLGRFSRAQSRLWLGELAAARDGAEEALRLYPAGMDVVSVRHWTNDVQIVPLSVGIESLTYLGHLDQARRRRDEAIERAHQIKHAGSMGFILSCIAGCEAHTETDPAIRLDHVRELETFCAQHGFAHWENSAKWQRACCLMALGRTAEAAELQAAAGAELRTTGSYLHKPTRLMSLAEALGKSGRPKEGLKELETAASEIEITEERWAESNLHRIRGELLLAVGDLAGAEASFRRAIEIGIRQSAKLWELRAATCLARLWRDQGNREQARDLLAPVYHWFTEGLDTPVLKEAGSLLEQITD</sequence>
<feature type="domain" description="Guanylate cyclase" evidence="3">
    <location>
        <begin position="281"/>
        <end position="409"/>
    </location>
</feature>
<evidence type="ECO:0000313" key="5">
    <source>
        <dbReference type="Proteomes" id="UP000468531"/>
    </source>
</evidence>
<dbReference type="PANTHER" id="PTHR16305">
    <property type="entry name" value="TESTICULAR SOLUBLE ADENYLYL CYCLASE"/>
    <property type="match status" value="1"/>
</dbReference>
<organism evidence="4 5">
    <name type="scientific">Bradyrhizobium uaiense</name>
    <dbReference type="NCBI Taxonomy" id="2594946"/>
    <lineage>
        <taxon>Bacteria</taxon>
        <taxon>Pseudomonadati</taxon>
        <taxon>Pseudomonadota</taxon>
        <taxon>Alphaproteobacteria</taxon>
        <taxon>Hyphomicrobiales</taxon>
        <taxon>Nitrobacteraceae</taxon>
        <taxon>Bradyrhizobium</taxon>
    </lineage>
</organism>
<dbReference type="InterPro" id="IPR011990">
    <property type="entry name" value="TPR-like_helical_dom_sf"/>
</dbReference>
<dbReference type="InterPro" id="IPR001054">
    <property type="entry name" value="A/G_cyclase"/>
</dbReference>
<dbReference type="PROSITE" id="PS50125">
    <property type="entry name" value="GUANYLATE_CYCLASE_2"/>
    <property type="match status" value="1"/>
</dbReference>
<dbReference type="InterPro" id="IPR036388">
    <property type="entry name" value="WH-like_DNA-bd_sf"/>
</dbReference>
<dbReference type="GO" id="GO:0006355">
    <property type="term" value="P:regulation of DNA-templated transcription"/>
    <property type="evidence" value="ECO:0007669"/>
    <property type="project" value="InterPro"/>
</dbReference>
<dbReference type="CDD" id="cd07302">
    <property type="entry name" value="CHD"/>
    <property type="match status" value="1"/>
</dbReference>
<evidence type="ECO:0000256" key="1">
    <source>
        <dbReference type="ARBA" id="ARBA00022741"/>
    </source>
</evidence>
<reference evidence="4 5" key="1">
    <citation type="journal article" date="2020" name="Arch. Microbiol.">
        <title>Bradyrhizobium uaiense sp. nov., a new highly efficient cowpea symbiont.</title>
        <authorList>
            <person name="Cabral Michel D."/>
            <person name="Azarias Guimaraes A."/>
            <person name="Martins da Costa E."/>
            <person name="Soares de Carvalho T."/>
            <person name="Balsanelli E."/>
            <person name="Willems A."/>
            <person name="Maltempi de Souza E."/>
            <person name="de Souza Moreira F.M."/>
        </authorList>
    </citation>
    <scope>NUCLEOTIDE SEQUENCE [LARGE SCALE GENOMIC DNA]</scope>
    <source>
        <strain evidence="4 5">UFLA 03-164</strain>
    </source>
</reference>
<dbReference type="Gene3D" id="3.30.70.1230">
    <property type="entry name" value="Nucleotide cyclase"/>
    <property type="match status" value="1"/>
</dbReference>
<dbReference type="Gene3D" id="3.40.50.300">
    <property type="entry name" value="P-loop containing nucleotide triphosphate hydrolases"/>
    <property type="match status" value="1"/>
</dbReference>
<keyword evidence="1" id="KW-0547">Nucleotide-binding</keyword>
<dbReference type="InterPro" id="IPR005158">
    <property type="entry name" value="BTAD"/>
</dbReference>
<dbReference type="SUPFAM" id="SSF52540">
    <property type="entry name" value="P-loop containing nucleoside triphosphate hydrolases"/>
    <property type="match status" value="1"/>
</dbReference>
<dbReference type="PANTHER" id="PTHR16305:SF28">
    <property type="entry name" value="GUANYLATE CYCLASE DOMAIN-CONTAINING PROTEIN"/>
    <property type="match status" value="1"/>
</dbReference>
<evidence type="ECO:0000259" key="3">
    <source>
        <dbReference type="PROSITE" id="PS50125"/>
    </source>
</evidence>
<evidence type="ECO:0000256" key="2">
    <source>
        <dbReference type="ARBA" id="ARBA00022840"/>
    </source>
</evidence>
<evidence type="ECO:0000313" key="4">
    <source>
        <dbReference type="EMBL" id="NEU95017.1"/>
    </source>
</evidence>